<proteinExistence type="predicted"/>
<dbReference type="EMBL" id="JAPJZH010000004">
    <property type="protein sequence ID" value="MDA4845442.1"/>
    <property type="molecule type" value="Genomic_DNA"/>
</dbReference>
<keyword evidence="3" id="KW-1185">Reference proteome</keyword>
<feature type="transmembrane region" description="Helical" evidence="1">
    <location>
        <begin position="9"/>
        <end position="29"/>
    </location>
</feature>
<evidence type="ECO:0000313" key="3">
    <source>
        <dbReference type="Proteomes" id="UP001148313"/>
    </source>
</evidence>
<evidence type="ECO:0000256" key="1">
    <source>
        <dbReference type="SAM" id="Phobius"/>
    </source>
</evidence>
<accession>A0ABT4VL49</accession>
<keyword evidence="1" id="KW-0812">Transmembrane</keyword>
<reference evidence="2" key="1">
    <citation type="submission" date="2022-11" db="EMBL/GenBank/DDBJ databases">
        <title>Hoeflea poritis sp. nov., isolated from scleractinian coral Porites lutea.</title>
        <authorList>
            <person name="Zhang G."/>
            <person name="Wei Q."/>
            <person name="Cai L."/>
        </authorList>
    </citation>
    <scope>NUCLEOTIDE SEQUENCE</scope>
    <source>
        <strain evidence="2">E7-10</strain>
    </source>
</reference>
<dbReference type="Proteomes" id="UP001148313">
    <property type="component" value="Unassembled WGS sequence"/>
</dbReference>
<evidence type="ECO:0000313" key="2">
    <source>
        <dbReference type="EMBL" id="MDA4845442.1"/>
    </source>
</evidence>
<keyword evidence="1" id="KW-0472">Membrane</keyword>
<sequence length="188" mass="20433">MSHDSRSNLILGICFAAFALLLIFIWIPFDTDTGLIEKVRRQITIGDALAPTVAGIFLLLGGLILILFERNAPDQPEVDPVNLGFMAVVFVLLAASFLVMRYGGPAVVALVNLSRETPLEYRLLRDSAPWKYTGFFFGGTLMIGGLISLVEGRITLRAVLIGIVAVLAMIAVYDLPFDDLLLPPNGDV</sequence>
<name>A0ABT4VL49_9HYPH</name>
<keyword evidence="1" id="KW-1133">Transmembrane helix</keyword>
<comment type="caution">
    <text evidence="2">The sequence shown here is derived from an EMBL/GenBank/DDBJ whole genome shotgun (WGS) entry which is preliminary data.</text>
</comment>
<evidence type="ECO:0008006" key="4">
    <source>
        <dbReference type="Google" id="ProtNLM"/>
    </source>
</evidence>
<organism evidence="2 3">
    <name type="scientific">Hoeflea poritis</name>
    <dbReference type="NCBI Taxonomy" id="2993659"/>
    <lineage>
        <taxon>Bacteria</taxon>
        <taxon>Pseudomonadati</taxon>
        <taxon>Pseudomonadota</taxon>
        <taxon>Alphaproteobacteria</taxon>
        <taxon>Hyphomicrobiales</taxon>
        <taxon>Rhizobiaceae</taxon>
        <taxon>Hoeflea</taxon>
    </lineage>
</organism>
<feature type="transmembrane region" description="Helical" evidence="1">
    <location>
        <begin position="154"/>
        <end position="173"/>
    </location>
</feature>
<dbReference type="RefSeq" id="WP_271089066.1">
    <property type="nucleotide sequence ID" value="NZ_JAPJZH010000004.1"/>
</dbReference>
<feature type="transmembrane region" description="Helical" evidence="1">
    <location>
        <begin position="49"/>
        <end position="68"/>
    </location>
</feature>
<feature type="transmembrane region" description="Helical" evidence="1">
    <location>
        <begin position="129"/>
        <end position="147"/>
    </location>
</feature>
<protein>
    <recommendedName>
        <fullName evidence="4">DUF1648 domain-containing protein</fullName>
    </recommendedName>
</protein>
<feature type="transmembrane region" description="Helical" evidence="1">
    <location>
        <begin position="80"/>
        <end position="100"/>
    </location>
</feature>
<gene>
    <name evidence="2" type="ORF">OOZ53_08785</name>
</gene>